<accession>A0ABX0HX56</accession>
<keyword evidence="1" id="KW-0732">Signal</keyword>
<feature type="chain" id="PRO_5045971199" evidence="1">
    <location>
        <begin position="27"/>
        <end position="388"/>
    </location>
</feature>
<dbReference type="EMBL" id="JAAOCD010000005">
    <property type="protein sequence ID" value="NHK99183.1"/>
    <property type="molecule type" value="Genomic_DNA"/>
</dbReference>
<dbReference type="InterPro" id="IPR043426">
    <property type="entry name" value="MltB-like"/>
</dbReference>
<evidence type="ECO:0000313" key="3">
    <source>
        <dbReference type="EMBL" id="NHK99183.1"/>
    </source>
</evidence>
<dbReference type="Gene3D" id="1.10.8.350">
    <property type="entry name" value="Bacterial muramidase"/>
    <property type="match status" value="1"/>
</dbReference>
<protein>
    <submittedName>
        <fullName evidence="3">Lytic murein transglycosylase B</fullName>
    </submittedName>
</protein>
<feature type="signal peptide" evidence="1">
    <location>
        <begin position="1"/>
        <end position="26"/>
    </location>
</feature>
<dbReference type="InterPro" id="IPR011757">
    <property type="entry name" value="Lytic_transglycosylase_MltB"/>
</dbReference>
<organism evidence="3 4">
    <name type="scientific">Rubrivivax benzoatilyticus</name>
    <dbReference type="NCBI Taxonomy" id="316997"/>
    <lineage>
        <taxon>Bacteria</taxon>
        <taxon>Pseudomonadati</taxon>
        <taxon>Pseudomonadota</taxon>
        <taxon>Betaproteobacteria</taxon>
        <taxon>Burkholderiales</taxon>
        <taxon>Sphaerotilaceae</taxon>
        <taxon>Rubrivivax</taxon>
    </lineage>
</organism>
<dbReference type="Pfam" id="PF13406">
    <property type="entry name" value="SLT_2"/>
    <property type="match status" value="1"/>
</dbReference>
<dbReference type="RefSeq" id="WP_009856035.1">
    <property type="nucleotide sequence ID" value="NZ_JAAOCD010000005.1"/>
</dbReference>
<dbReference type="PANTHER" id="PTHR30163">
    <property type="entry name" value="MEMBRANE-BOUND LYTIC MUREIN TRANSGLYCOSYLASE B"/>
    <property type="match status" value="1"/>
</dbReference>
<name>A0ABX0HX56_9BURK</name>
<dbReference type="PANTHER" id="PTHR30163:SF9">
    <property type="entry name" value="MEMBRANE-BOUND LYTIC MUREIN TRANSGLYCOSYLASE B"/>
    <property type="match status" value="1"/>
</dbReference>
<dbReference type="NCBIfam" id="TIGR02282">
    <property type="entry name" value="MltB"/>
    <property type="match status" value="1"/>
</dbReference>
<evidence type="ECO:0000313" key="4">
    <source>
        <dbReference type="Proteomes" id="UP000802098"/>
    </source>
</evidence>
<feature type="domain" description="Transglycosylase SLT" evidence="2">
    <location>
        <begin position="61"/>
        <end position="362"/>
    </location>
</feature>
<keyword evidence="4" id="KW-1185">Reference proteome</keyword>
<gene>
    <name evidence="3" type="primary">mltB</name>
    <name evidence="3" type="ORF">G7087_12420</name>
</gene>
<dbReference type="SUPFAM" id="SSF53955">
    <property type="entry name" value="Lysozyme-like"/>
    <property type="match status" value="1"/>
</dbReference>
<dbReference type="InterPro" id="IPR023346">
    <property type="entry name" value="Lysozyme-like_dom_sf"/>
</dbReference>
<reference evidence="3 4" key="1">
    <citation type="submission" date="2020-03" db="EMBL/GenBank/DDBJ databases">
        <title>Rubrivivax benzoatilyticus JA2 (sequenced after 10 years sub-culturing).</title>
        <authorList>
            <person name="Gupta D."/>
            <person name="Chintalapati S."/>
            <person name="Chintalapati V.R."/>
        </authorList>
    </citation>
    <scope>NUCLEOTIDE SEQUENCE [LARGE SCALE GENOMIC DNA]</scope>
    <source>
        <strain evidence="3 4">JA2-Mal</strain>
    </source>
</reference>
<evidence type="ECO:0000259" key="2">
    <source>
        <dbReference type="Pfam" id="PF13406"/>
    </source>
</evidence>
<proteinExistence type="predicted"/>
<dbReference type="Gene3D" id="1.10.530.10">
    <property type="match status" value="1"/>
</dbReference>
<sequence>MPAPKSALASIALIALALAAPPLVHAAEKPARKATAAQHAAAKKKPKAKAVAPAAPLYGEREDLRRFAAEVAERRGLDADWVAVQLAQARRLDSVQRLVMPPPAGTAKDWAAYRARFVEPRRIAAGLAFWQDHEDALARAQARWGVPPEIVVGIIGVETFYGRITGRFRIVDALATLAFDFPTGRSDRSPFFRRELEEFLVWAEREGRDPQAVRGSFAGAIGLPQFMPSNLNRLAVDFDGDGHVDLGGNGVDAVGSVAHFLSAHGWQPGMATTHAVAPPVDTAARARLLAPDIEPSFTAAEFAAAGAELDAAGRAHASPMALVELQNGAAAPSYVAGTANFRVLTRYNASSYYAMAVIALGDAVAQARAATRAAAAADPAASSASAPR</sequence>
<dbReference type="InterPro" id="IPR031304">
    <property type="entry name" value="SLT_2"/>
</dbReference>
<evidence type="ECO:0000256" key="1">
    <source>
        <dbReference type="SAM" id="SignalP"/>
    </source>
</evidence>
<dbReference type="Proteomes" id="UP000802098">
    <property type="component" value="Unassembled WGS sequence"/>
</dbReference>
<comment type="caution">
    <text evidence="3">The sequence shown here is derived from an EMBL/GenBank/DDBJ whole genome shotgun (WGS) entry which is preliminary data.</text>
</comment>